<reference evidence="1 2" key="1">
    <citation type="submission" date="2019-04" db="EMBL/GenBank/DDBJ databases">
        <authorList>
            <person name="Jiang L."/>
        </authorList>
    </citation>
    <scope>NUCLEOTIDE SEQUENCE [LARGE SCALE GENOMIC DNA]</scope>
    <source>
        <strain evidence="1 2">YIM 131861</strain>
    </source>
</reference>
<dbReference type="OrthoDB" id="68692at2"/>
<accession>A0A4S4FM75</accession>
<dbReference type="Proteomes" id="UP000307380">
    <property type="component" value="Unassembled WGS sequence"/>
</dbReference>
<evidence type="ECO:0000313" key="1">
    <source>
        <dbReference type="EMBL" id="THG31318.1"/>
    </source>
</evidence>
<gene>
    <name evidence="1" type="ORF">E6C70_13555</name>
</gene>
<protein>
    <submittedName>
        <fullName evidence="1">Uncharacterized protein</fullName>
    </submittedName>
</protein>
<proteinExistence type="predicted"/>
<dbReference type="EMBL" id="SSSN01000011">
    <property type="protein sequence ID" value="THG31318.1"/>
    <property type="molecule type" value="Genomic_DNA"/>
</dbReference>
<dbReference type="RefSeq" id="WP_136425085.1">
    <property type="nucleotide sequence ID" value="NZ_SSSN01000011.1"/>
</dbReference>
<name>A0A4S4FM75_9MICO</name>
<sequence length="118" mass="13373">MDRSDWIEHRRADGELLGWMTPDGDGFAVVDLLGREVGASLDWLTAEELLEQRGLGYLAEPFLLERADGEPIRVRIVEVNTRLIRLKKDDYGDMSAPAYEYTLSWPAPSELRPLDAGR</sequence>
<comment type="caution">
    <text evidence="1">The sequence shown here is derived from an EMBL/GenBank/DDBJ whole genome shotgun (WGS) entry which is preliminary data.</text>
</comment>
<organism evidence="1 2">
    <name type="scientific">Orlajensenia flava</name>
    <dbReference type="NCBI Taxonomy" id="2565934"/>
    <lineage>
        <taxon>Bacteria</taxon>
        <taxon>Bacillati</taxon>
        <taxon>Actinomycetota</taxon>
        <taxon>Actinomycetes</taxon>
        <taxon>Micrococcales</taxon>
        <taxon>Microbacteriaceae</taxon>
        <taxon>Orlajensenia</taxon>
    </lineage>
</organism>
<dbReference type="AlphaFoldDB" id="A0A4S4FM75"/>
<evidence type="ECO:0000313" key="2">
    <source>
        <dbReference type="Proteomes" id="UP000307380"/>
    </source>
</evidence>
<keyword evidence="2" id="KW-1185">Reference proteome</keyword>